<reference evidence="10" key="2">
    <citation type="submission" date="2020-05" db="UniProtKB">
        <authorList>
            <consortium name="EnsemblMetazoa"/>
        </authorList>
    </citation>
    <scope>IDENTIFICATION</scope>
</reference>
<comment type="subcellular location">
    <subcellularLocation>
        <location evidence="1">Cell membrane</location>
        <topology evidence="1">Multi-pass membrane protein</topology>
    </subcellularLocation>
</comment>
<dbReference type="OMA" id="PTIFRTH"/>
<evidence type="ECO:0000256" key="1">
    <source>
        <dbReference type="ARBA" id="ARBA00004651"/>
    </source>
</evidence>
<protein>
    <recommendedName>
        <fullName evidence="12">Ionotropic glutamate receptor L-glutamate and glycine-binding domain-containing protein</fullName>
    </recommendedName>
</protein>
<evidence type="ECO:0000256" key="2">
    <source>
        <dbReference type="ARBA" id="ARBA00022475"/>
    </source>
</evidence>
<keyword evidence="2" id="KW-1003">Cell membrane</keyword>
<evidence type="ECO:0000313" key="9">
    <source>
        <dbReference type="EMBL" id="KFB38281.1"/>
    </source>
</evidence>
<reference evidence="9 11" key="1">
    <citation type="journal article" date="2014" name="BMC Genomics">
        <title>Genome sequence of Anopheles sinensis provides insight into genetics basis of mosquito competence for malaria parasites.</title>
        <authorList>
            <person name="Zhou D."/>
            <person name="Zhang D."/>
            <person name="Ding G."/>
            <person name="Shi L."/>
            <person name="Hou Q."/>
            <person name="Ye Y."/>
            <person name="Xu Y."/>
            <person name="Zhou H."/>
            <person name="Xiong C."/>
            <person name="Li S."/>
            <person name="Yu J."/>
            <person name="Hong S."/>
            <person name="Yu X."/>
            <person name="Zou P."/>
            <person name="Chen C."/>
            <person name="Chang X."/>
            <person name="Wang W."/>
            <person name="Lv Y."/>
            <person name="Sun Y."/>
            <person name="Ma L."/>
            <person name="Shen B."/>
            <person name="Zhu C."/>
        </authorList>
    </citation>
    <scope>NUCLEOTIDE SEQUENCE [LARGE SCALE GENOMIC DNA]</scope>
</reference>
<name>A0A084VJY7_ANOSI</name>
<keyword evidence="4 8" id="KW-1133">Transmembrane helix</keyword>
<dbReference type="AlphaFoldDB" id="A0A084VJY7"/>
<evidence type="ECO:0000256" key="4">
    <source>
        <dbReference type="ARBA" id="ARBA00022989"/>
    </source>
</evidence>
<sequence length="461" mass="54214">MMEHHPCYQKRAKFVILVKRSAFADRLKIAAVLTKVGILNFIIARVEQGSTSHSTTVWTWNRFTKREQYFKTTDRPAARFFPNKLLDLHGYRFSLFSFEDYPFFATFHGGPPAGVLVDFINMIVRKRHNGTTVFIVDEKFSDVTDSRFNTEYWRRNYLNILYFREPSGIYIVCPINQKREFLQHLLKPFSLAIWIILGALFVLCRVLQTLFPTVYRYDLIGITFFGGGGTEYEQPFQFRIVTFALVVLLFFLSEAYNTKIISLMSFSKFYVLPRTIDELARSDFQILTPRYMSDMYDHLGLKFIPYAQSLRVERRLGMKLYDVYCTAMNQGTAHIVIRGIFDGFEKQLYIIDEPLAPDRHLLQFHFNSPFYELFEDYFARLNDVGIWAHLLKAHMDLSLWFTESNDALQEVIFFFDDLMCVWLLAIAGWLISAIAFVGELAWDKVERKSLTQNKFKWPVRP</sequence>
<evidence type="ECO:0000256" key="5">
    <source>
        <dbReference type="ARBA" id="ARBA00023136"/>
    </source>
</evidence>
<keyword evidence="5 8" id="KW-0472">Membrane</keyword>
<evidence type="ECO:0008006" key="12">
    <source>
        <dbReference type="Google" id="ProtNLM"/>
    </source>
</evidence>
<keyword evidence="11" id="KW-1185">Reference proteome</keyword>
<dbReference type="GO" id="GO:0005886">
    <property type="term" value="C:plasma membrane"/>
    <property type="evidence" value="ECO:0007669"/>
    <property type="project" value="UniProtKB-SubCell"/>
</dbReference>
<evidence type="ECO:0000256" key="6">
    <source>
        <dbReference type="ARBA" id="ARBA00023170"/>
    </source>
</evidence>
<dbReference type="Proteomes" id="UP000030765">
    <property type="component" value="Unassembled WGS sequence"/>
</dbReference>
<dbReference type="EMBL" id="KE524915">
    <property type="protein sequence ID" value="KFB38281.1"/>
    <property type="molecule type" value="Genomic_DNA"/>
</dbReference>
<dbReference type="VEuPathDB" id="VectorBase:ASIC005613"/>
<dbReference type="VEuPathDB" id="VectorBase:ASIS018618"/>
<organism evidence="9">
    <name type="scientific">Anopheles sinensis</name>
    <name type="common">Mosquito</name>
    <dbReference type="NCBI Taxonomy" id="74873"/>
    <lineage>
        <taxon>Eukaryota</taxon>
        <taxon>Metazoa</taxon>
        <taxon>Ecdysozoa</taxon>
        <taxon>Arthropoda</taxon>
        <taxon>Hexapoda</taxon>
        <taxon>Insecta</taxon>
        <taxon>Pterygota</taxon>
        <taxon>Neoptera</taxon>
        <taxon>Endopterygota</taxon>
        <taxon>Diptera</taxon>
        <taxon>Nematocera</taxon>
        <taxon>Culicoidea</taxon>
        <taxon>Culicidae</taxon>
        <taxon>Anophelinae</taxon>
        <taxon>Anopheles</taxon>
    </lineage>
</organism>
<feature type="transmembrane region" description="Helical" evidence="8">
    <location>
        <begin position="189"/>
        <end position="211"/>
    </location>
</feature>
<gene>
    <name evidence="9" type="ORF">ZHAS_00005613</name>
</gene>
<dbReference type="STRING" id="74873.A0A084VJY7"/>
<proteinExistence type="predicted"/>
<evidence type="ECO:0000256" key="8">
    <source>
        <dbReference type="SAM" id="Phobius"/>
    </source>
</evidence>
<dbReference type="OrthoDB" id="7733551at2759"/>
<dbReference type="EnsemblMetazoa" id="ASIC005613-RA">
    <property type="protein sequence ID" value="ASIC005613-PA"/>
    <property type="gene ID" value="ASIC005613"/>
</dbReference>
<dbReference type="InterPro" id="IPR052192">
    <property type="entry name" value="Insect_Ionotropic_Sensory_Rcpt"/>
</dbReference>
<accession>A0A084VJY7</accession>
<dbReference type="PANTHER" id="PTHR42643:SF41">
    <property type="entry name" value="IONOTROPIC RECEPTOR 20A-RELATED"/>
    <property type="match status" value="1"/>
</dbReference>
<feature type="transmembrane region" description="Helical" evidence="8">
    <location>
        <begin position="421"/>
        <end position="442"/>
    </location>
</feature>
<evidence type="ECO:0000313" key="10">
    <source>
        <dbReference type="EnsemblMetazoa" id="ASIC005613-PA"/>
    </source>
</evidence>
<keyword evidence="6" id="KW-0675">Receptor</keyword>
<feature type="transmembrane region" description="Helical" evidence="8">
    <location>
        <begin position="236"/>
        <end position="256"/>
    </location>
</feature>
<evidence type="ECO:0000256" key="7">
    <source>
        <dbReference type="ARBA" id="ARBA00023180"/>
    </source>
</evidence>
<dbReference type="EMBL" id="ATLV01013962">
    <property type="status" value="NOT_ANNOTATED_CDS"/>
    <property type="molecule type" value="Genomic_DNA"/>
</dbReference>
<keyword evidence="3 8" id="KW-0812">Transmembrane</keyword>
<keyword evidence="7" id="KW-0325">Glycoprotein</keyword>
<evidence type="ECO:0000313" key="11">
    <source>
        <dbReference type="Proteomes" id="UP000030765"/>
    </source>
</evidence>
<dbReference type="PANTHER" id="PTHR42643">
    <property type="entry name" value="IONOTROPIC RECEPTOR 20A-RELATED"/>
    <property type="match status" value="1"/>
</dbReference>
<evidence type="ECO:0000256" key="3">
    <source>
        <dbReference type="ARBA" id="ARBA00022692"/>
    </source>
</evidence>